<dbReference type="Gene3D" id="2.40.170.20">
    <property type="entry name" value="TonB-dependent receptor, beta-barrel domain"/>
    <property type="match status" value="1"/>
</dbReference>
<dbReference type="SUPFAM" id="SSF56935">
    <property type="entry name" value="Porins"/>
    <property type="match status" value="1"/>
</dbReference>
<evidence type="ECO:0000256" key="1">
    <source>
        <dbReference type="ARBA" id="ARBA00004442"/>
    </source>
</evidence>
<dbReference type="EMBL" id="SDMK01000002">
    <property type="protein sequence ID" value="RXS94933.1"/>
    <property type="molecule type" value="Genomic_DNA"/>
</dbReference>
<comment type="subcellular location">
    <subcellularLocation>
        <location evidence="1">Cell outer membrane</location>
    </subcellularLocation>
</comment>
<evidence type="ECO:0000256" key="3">
    <source>
        <dbReference type="ARBA" id="ARBA00023237"/>
    </source>
</evidence>
<evidence type="ECO:0000313" key="6">
    <source>
        <dbReference type="Proteomes" id="UP000290253"/>
    </source>
</evidence>
<accession>A0A4Q1SCW0</accession>
<evidence type="ECO:0000313" key="5">
    <source>
        <dbReference type="EMBL" id="RXS94933.1"/>
    </source>
</evidence>
<feature type="domain" description="TonB-dependent transporter Oar-like beta-barrel" evidence="4">
    <location>
        <begin position="11"/>
        <end position="701"/>
    </location>
</feature>
<dbReference type="InterPro" id="IPR057601">
    <property type="entry name" value="Oar-like_b-barrel"/>
</dbReference>
<keyword evidence="6" id="KW-1185">Reference proteome</keyword>
<dbReference type="PROSITE" id="PS01156">
    <property type="entry name" value="TONB_DEPENDENT_REC_2"/>
    <property type="match status" value="1"/>
</dbReference>
<dbReference type="Pfam" id="PF25183">
    <property type="entry name" value="OMP_b-brl_4"/>
    <property type="match status" value="1"/>
</dbReference>
<dbReference type="GO" id="GO:0009279">
    <property type="term" value="C:cell outer membrane"/>
    <property type="evidence" value="ECO:0007669"/>
    <property type="project" value="UniProtKB-SubCell"/>
</dbReference>
<dbReference type="AlphaFoldDB" id="A0A4Q1SCW0"/>
<sequence>MSTAYDGTTSVLAISFPGVNNYPTKLFGTNWVHTFSPEIVNSAHIGFTRTVWATDYPIDTTGIFGDNGDKIIGIPFPNQSFAGFTYQSMGSYVSGVGNPAYGGGLIDNTYSYIDDLTWQRGTHTIVAGIQAMRYQNNYPTANNSGYLGSLGYGGLFTSNPSINAASAGGFGPADFVLDRVSSAGATLSSVNVGQRQWRVAGYIADDWKATPKLTLNLGLRYEYDQPWVEQNDKTGNIDLTTGQVQYEGHVPVGAPVGSGICKYAGCYAPNYHQFMPRLGFAYQATDRFVVRGGYGATSFFEGNSSNQRLTSITPFIQAISVTVVTPTVDNGGDPRTAEEGFSGGTTQYGGTFNVYPQDIQPAYIQEWNLTTEYALTHTLSLQIGYIGEQGQHIEDYGNVNQYLVNGVPSSAPFYNNEYLGVNAVDPSTSIGSNSLLITESRAMMNSNALQSTLRQRLNHGLEFQLNYTYSKAMTNSLGNYALNVNGYSGAFQNYYDSGADYGPAGYDATHNLSFVPVYALPIGRGHEYLSNANRLVEEAFGGWKISAAGVFWSGFPETATGPGNNSNSYGNSRPNQYRRIKVVHRSMDHWFGTDASATDICPSGVDDGTCAFGLPASNGSGGTLFGTARNGSLRGPDYKNVDLSAFKDFQTYKEQVIGFRFDAFNAFNLVSYGNPDTGVSDATFGEIAQLGSIRSTERHLQFSLHYTF</sequence>
<name>A0A4Q1SCW0_9BACT</name>
<protein>
    <recommendedName>
        <fullName evidence="4">TonB-dependent transporter Oar-like beta-barrel domain-containing protein</fullName>
    </recommendedName>
</protein>
<dbReference type="OrthoDB" id="97893at2"/>
<dbReference type="Proteomes" id="UP000290253">
    <property type="component" value="Unassembled WGS sequence"/>
</dbReference>
<reference evidence="5 6" key="1">
    <citation type="journal article" date="2016" name="Int. J. Syst. Evol. Microbiol.">
        <title>Acidipila dinghuensis sp. nov., an acidobacterium isolated from forest soil.</title>
        <authorList>
            <person name="Jiang Y.W."/>
            <person name="Wang J."/>
            <person name="Chen M.H."/>
            <person name="Lv Y.Y."/>
            <person name="Qiu L.H."/>
        </authorList>
    </citation>
    <scope>NUCLEOTIDE SEQUENCE [LARGE SCALE GENOMIC DNA]</scope>
    <source>
        <strain evidence="5 6">DHOF10</strain>
    </source>
</reference>
<proteinExistence type="predicted"/>
<dbReference type="RefSeq" id="WP_129208102.1">
    <property type="nucleotide sequence ID" value="NZ_BMGU01000003.1"/>
</dbReference>
<dbReference type="InterPro" id="IPR010917">
    <property type="entry name" value="TonB_rcpt_CS"/>
</dbReference>
<gene>
    <name evidence="5" type="ORF">ESZ00_09850</name>
</gene>
<evidence type="ECO:0000259" key="4">
    <source>
        <dbReference type="Pfam" id="PF25183"/>
    </source>
</evidence>
<dbReference type="InterPro" id="IPR036942">
    <property type="entry name" value="Beta-barrel_TonB_sf"/>
</dbReference>
<comment type="caution">
    <text evidence="5">The sequence shown here is derived from an EMBL/GenBank/DDBJ whole genome shotgun (WGS) entry which is preliminary data.</text>
</comment>
<keyword evidence="2" id="KW-0472">Membrane</keyword>
<evidence type="ECO:0000256" key="2">
    <source>
        <dbReference type="ARBA" id="ARBA00023136"/>
    </source>
</evidence>
<keyword evidence="3" id="KW-0998">Cell outer membrane</keyword>
<organism evidence="5 6">
    <name type="scientific">Silvibacterium dinghuense</name>
    <dbReference type="NCBI Taxonomy" id="1560006"/>
    <lineage>
        <taxon>Bacteria</taxon>
        <taxon>Pseudomonadati</taxon>
        <taxon>Acidobacteriota</taxon>
        <taxon>Terriglobia</taxon>
        <taxon>Terriglobales</taxon>
        <taxon>Acidobacteriaceae</taxon>
        <taxon>Silvibacterium</taxon>
    </lineage>
</organism>